<dbReference type="Proteomes" id="UP000237105">
    <property type="component" value="Unassembled WGS sequence"/>
</dbReference>
<evidence type="ECO:0000313" key="2">
    <source>
        <dbReference type="EMBL" id="PON50839.1"/>
    </source>
</evidence>
<dbReference type="Gene3D" id="1.10.520.10">
    <property type="match status" value="1"/>
</dbReference>
<organism evidence="2 3">
    <name type="scientific">Parasponia andersonii</name>
    <name type="common">Sponia andersonii</name>
    <dbReference type="NCBI Taxonomy" id="3476"/>
    <lineage>
        <taxon>Eukaryota</taxon>
        <taxon>Viridiplantae</taxon>
        <taxon>Streptophyta</taxon>
        <taxon>Embryophyta</taxon>
        <taxon>Tracheophyta</taxon>
        <taxon>Spermatophyta</taxon>
        <taxon>Magnoliopsida</taxon>
        <taxon>eudicotyledons</taxon>
        <taxon>Gunneridae</taxon>
        <taxon>Pentapetalae</taxon>
        <taxon>rosids</taxon>
        <taxon>fabids</taxon>
        <taxon>Rosales</taxon>
        <taxon>Cannabaceae</taxon>
        <taxon>Parasponia</taxon>
    </lineage>
</organism>
<dbReference type="AlphaFoldDB" id="A0A2P5BPW1"/>
<protein>
    <submittedName>
        <fullName evidence="2">Ascorbate peroxidase</fullName>
    </submittedName>
</protein>
<dbReference type="InterPro" id="IPR002207">
    <property type="entry name" value="Peroxidase_I"/>
</dbReference>
<keyword evidence="1" id="KW-0812">Transmembrane</keyword>
<gene>
    <name evidence="2" type="ORF">PanWU01x14_220760</name>
</gene>
<dbReference type="GO" id="GO:0020037">
    <property type="term" value="F:heme binding"/>
    <property type="evidence" value="ECO:0007669"/>
    <property type="project" value="InterPro"/>
</dbReference>
<keyword evidence="1" id="KW-0472">Membrane</keyword>
<keyword evidence="1" id="KW-1133">Transmembrane helix</keyword>
<dbReference type="PRINTS" id="PR00459">
    <property type="entry name" value="ASPEROXIDASE"/>
</dbReference>
<proteinExistence type="predicted"/>
<comment type="caution">
    <text evidence="2">The sequence shown here is derived from an EMBL/GenBank/DDBJ whole genome shotgun (WGS) entry which is preliminary data.</text>
</comment>
<evidence type="ECO:0000256" key="1">
    <source>
        <dbReference type="SAM" id="Phobius"/>
    </source>
</evidence>
<keyword evidence="2" id="KW-0560">Oxidoreductase</keyword>
<name>A0A2P5BPW1_PARAD</name>
<keyword evidence="3" id="KW-1185">Reference proteome</keyword>
<feature type="non-terminal residue" evidence="2">
    <location>
        <position position="131"/>
    </location>
</feature>
<dbReference type="GO" id="GO:0004601">
    <property type="term" value="F:peroxidase activity"/>
    <property type="evidence" value="ECO:0007669"/>
    <property type="project" value="UniProtKB-KW"/>
</dbReference>
<dbReference type="STRING" id="3476.A0A2P5BPW1"/>
<dbReference type="EMBL" id="JXTB01000241">
    <property type="protein sequence ID" value="PON50839.1"/>
    <property type="molecule type" value="Genomic_DNA"/>
</dbReference>
<dbReference type="GO" id="GO:0006979">
    <property type="term" value="P:response to oxidative stress"/>
    <property type="evidence" value="ECO:0007669"/>
    <property type="project" value="InterPro"/>
</dbReference>
<accession>A0A2P5BPW1</accession>
<sequence length="131" mass="15212">MHCPLRIRRHHHLYIPRHQPPTSGHVNVEDSDALSCFQGLRSNTSSSFLLLLHLLYFNAIHLIFLKPSPKLVVYSCQSFGIRIVFMGKHYPAVTKEYKKVVDKAKKKLRGLIIEKNYAPLIIRLAYIFCVR</sequence>
<evidence type="ECO:0000313" key="3">
    <source>
        <dbReference type="Proteomes" id="UP000237105"/>
    </source>
</evidence>
<keyword evidence="2" id="KW-0575">Peroxidase</keyword>
<reference evidence="3" key="1">
    <citation type="submission" date="2016-06" db="EMBL/GenBank/DDBJ databases">
        <title>Parallel loss of symbiosis genes in relatives of nitrogen-fixing non-legume Parasponia.</title>
        <authorList>
            <person name="Van Velzen R."/>
            <person name="Holmer R."/>
            <person name="Bu F."/>
            <person name="Rutten L."/>
            <person name="Van Zeijl A."/>
            <person name="Liu W."/>
            <person name="Santuari L."/>
            <person name="Cao Q."/>
            <person name="Sharma T."/>
            <person name="Shen D."/>
            <person name="Roswanjaya Y."/>
            <person name="Wardhani T."/>
            <person name="Kalhor M.S."/>
            <person name="Jansen J."/>
            <person name="Van den Hoogen J."/>
            <person name="Gungor B."/>
            <person name="Hartog M."/>
            <person name="Hontelez J."/>
            <person name="Verver J."/>
            <person name="Yang W.-C."/>
            <person name="Schijlen E."/>
            <person name="Repin R."/>
            <person name="Schilthuizen M."/>
            <person name="Schranz E."/>
            <person name="Heidstra R."/>
            <person name="Miyata K."/>
            <person name="Fedorova E."/>
            <person name="Kohlen W."/>
            <person name="Bisseling T."/>
            <person name="Smit S."/>
            <person name="Geurts R."/>
        </authorList>
    </citation>
    <scope>NUCLEOTIDE SEQUENCE [LARGE SCALE GENOMIC DNA]</scope>
    <source>
        <strain evidence="3">cv. WU1-14</strain>
    </source>
</reference>
<feature type="transmembrane region" description="Helical" evidence="1">
    <location>
        <begin position="48"/>
        <end position="65"/>
    </location>
</feature>